<accession>A0A0A2MC86</accession>
<dbReference type="InterPro" id="IPR001387">
    <property type="entry name" value="Cro/C1-type_HTH"/>
</dbReference>
<dbReference type="OrthoDB" id="1364854at2"/>
<dbReference type="eggNOG" id="COG1396">
    <property type="taxonomic scope" value="Bacteria"/>
</dbReference>
<evidence type="ECO:0000313" key="2">
    <source>
        <dbReference type="EMBL" id="KGO85905.1"/>
    </source>
</evidence>
<protein>
    <submittedName>
        <fullName evidence="2">DNA-binding protein</fullName>
    </submittedName>
</protein>
<feature type="domain" description="HTH cro/C1-type" evidence="1">
    <location>
        <begin position="20"/>
        <end position="74"/>
    </location>
</feature>
<organism evidence="2 3">
    <name type="scientific">Flavobacterium rivuli WB 3.3-2 = DSM 21788</name>
    <dbReference type="NCBI Taxonomy" id="1121895"/>
    <lineage>
        <taxon>Bacteria</taxon>
        <taxon>Pseudomonadati</taxon>
        <taxon>Bacteroidota</taxon>
        <taxon>Flavobacteriia</taxon>
        <taxon>Flavobacteriales</taxon>
        <taxon>Flavobacteriaceae</taxon>
        <taxon>Flavobacterium</taxon>
    </lineage>
</organism>
<reference evidence="2 3" key="1">
    <citation type="submission" date="2013-09" db="EMBL/GenBank/DDBJ databases">
        <authorList>
            <person name="Zeng Z."/>
            <person name="Chen C."/>
        </authorList>
    </citation>
    <scope>NUCLEOTIDE SEQUENCE [LARGE SCALE GENOMIC DNA]</scope>
    <source>
        <strain evidence="2 3">WB 3.3-2</strain>
    </source>
</reference>
<proteinExistence type="predicted"/>
<keyword evidence="2" id="KW-0238">DNA-binding</keyword>
<name>A0A0A2MC86_9FLAO</name>
<dbReference type="EMBL" id="JRLX01000015">
    <property type="protein sequence ID" value="KGO85905.1"/>
    <property type="molecule type" value="Genomic_DNA"/>
</dbReference>
<gene>
    <name evidence="2" type="ORF">Q765_13820</name>
</gene>
<dbReference type="RefSeq" id="WP_020214386.1">
    <property type="nucleotide sequence ID" value="NZ_JRLX01000015.1"/>
</dbReference>
<keyword evidence="3" id="KW-1185">Reference proteome</keyword>
<dbReference type="SMART" id="SM00530">
    <property type="entry name" value="HTH_XRE"/>
    <property type="match status" value="1"/>
</dbReference>
<evidence type="ECO:0000259" key="1">
    <source>
        <dbReference type="PROSITE" id="PS50943"/>
    </source>
</evidence>
<dbReference type="Gene3D" id="1.10.260.40">
    <property type="entry name" value="lambda repressor-like DNA-binding domains"/>
    <property type="match status" value="1"/>
</dbReference>
<dbReference type="GO" id="GO:0003677">
    <property type="term" value="F:DNA binding"/>
    <property type="evidence" value="ECO:0007669"/>
    <property type="project" value="UniProtKB-KW"/>
</dbReference>
<dbReference type="SUPFAM" id="SSF47413">
    <property type="entry name" value="lambda repressor-like DNA-binding domains"/>
    <property type="match status" value="1"/>
</dbReference>
<dbReference type="AlphaFoldDB" id="A0A0A2MC86"/>
<dbReference type="Proteomes" id="UP000030152">
    <property type="component" value="Unassembled WGS sequence"/>
</dbReference>
<comment type="caution">
    <text evidence="2">The sequence shown here is derived from an EMBL/GenBank/DDBJ whole genome shotgun (WGS) entry which is preliminary data.</text>
</comment>
<dbReference type="STRING" id="1121895.GCA_000378485_03220"/>
<dbReference type="CDD" id="cd00093">
    <property type="entry name" value="HTH_XRE"/>
    <property type="match status" value="1"/>
</dbReference>
<sequence>MRKYDAAELKLLNIQIGCVLRLARLQKYLSQEDLAALLESNSTMIGRVERAKNVSAWNKIFSISQELEVDYSSLFILMSKDQLLSIVDESLKFENKLTGEKAIYFDKLKAEIAKQYDLLNNGKFRTKT</sequence>
<dbReference type="PROSITE" id="PS50943">
    <property type="entry name" value="HTH_CROC1"/>
    <property type="match status" value="1"/>
</dbReference>
<dbReference type="InterPro" id="IPR010982">
    <property type="entry name" value="Lambda_DNA-bd_dom_sf"/>
</dbReference>
<evidence type="ECO:0000313" key="3">
    <source>
        <dbReference type="Proteomes" id="UP000030152"/>
    </source>
</evidence>